<dbReference type="PANTHER" id="PTHR43409:SF7">
    <property type="entry name" value="BLL1977 PROTEIN"/>
    <property type="match status" value="1"/>
</dbReference>
<dbReference type="InterPro" id="IPR058240">
    <property type="entry name" value="rSAM_sf"/>
</dbReference>
<proteinExistence type="predicted"/>
<gene>
    <name evidence="7" type="ordered locus">Desti_2389</name>
</gene>
<dbReference type="KEGG" id="dti:Desti_2389"/>
<dbReference type="EMBL" id="CP003360">
    <property type="protein sequence ID" value="AFM25073.1"/>
    <property type="molecule type" value="Genomic_DNA"/>
</dbReference>
<keyword evidence="3" id="KW-0479">Metal-binding</keyword>
<comment type="cofactor">
    <cofactor evidence="1">
        <name>[4Fe-4S] cluster</name>
        <dbReference type="ChEBI" id="CHEBI:49883"/>
    </cofactor>
</comment>
<dbReference type="InterPro" id="IPR023404">
    <property type="entry name" value="rSAM_horseshoe"/>
</dbReference>
<feature type="domain" description="Radical SAM core" evidence="6">
    <location>
        <begin position="192"/>
        <end position="408"/>
    </location>
</feature>
<dbReference type="Gene3D" id="3.80.30.20">
    <property type="entry name" value="tm_1862 like domain"/>
    <property type="match status" value="1"/>
</dbReference>
<dbReference type="RefSeq" id="WP_014810216.1">
    <property type="nucleotide sequence ID" value="NC_018025.1"/>
</dbReference>
<keyword evidence="8" id="KW-1185">Reference proteome</keyword>
<sequence length="443" mass="50831">MKFALVNPNWTFHSSVYFGCRSAHFPLELGYAKAILESEGHEAIIIDAHLFDLALSDLHRTVSKFAPNFTILLTAPTYLFWRCPPPELREPQIVARALRKTGGRLIAAGPHGSITPECTREKLGIDAVIRGECEDVVSRLFMAWEEIPSLHFPGRTYSAQPNEVDLNRIPALIWPDEWVARHAHHHHRFETVPEGPGAEVESSRGCPFRCIFCAKEYFRTKYRRRPLKILFDEIDRLQSQGVKYLYFIDETFFPRRELLNELALRDIKFGIQTRIDLWNRETLALLGKAGCVSIEAGVESITDDGRNSLQKDCRKSTKQITDLLVTTRQFVPFVQANLIRVPGDNLADIREWRETLQKQGIWANDPVPMFPYPGSPAYRQLWGSPDSCSWERAHRYYLAEHSHFSDIQNQQPMSLEEVELSNDEVTEKSPEMFCSSDVLSSLK</sequence>
<evidence type="ECO:0000256" key="5">
    <source>
        <dbReference type="ARBA" id="ARBA00023014"/>
    </source>
</evidence>
<dbReference type="PATRIC" id="fig|706587.4.peg.2746"/>
<dbReference type="Gene3D" id="3.40.50.280">
    <property type="entry name" value="Cobalamin-binding domain"/>
    <property type="match status" value="1"/>
</dbReference>
<dbReference type="NCBIfam" id="TIGR04295">
    <property type="entry name" value="B12_rSAM_oligo"/>
    <property type="match status" value="1"/>
</dbReference>
<evidence type="ECO:0000313" key="8">
    <source>
        <dbReference type="Proteomes" id="UP000006055"/>
    </source>
</evidence>
<dbReference type="Proteomes" id="UP000006055">
    <property type="component" value="Chromosome"/>
</dbReference>
<dbReference type="eggNOG" id="COG1032">
    <property type="taxonomic scope" value="Bacteria"/>
</dbReference>
<dbReference type="GO" id="GO:0051536">
    <property type="term" value="F:iron-sulfur cluster binding"/>
    <property type="evidence" value="ECO:0007669"/>
    <property type="project" value="UniProtKB-KW"/>
</dbReference>
<dbReference type="InterPro" id="IPR007197">
    <property type="entry name" value="rSAM"/>
</dbReference>
<dbReference type="CDD" id="cd01335">
    <property type="entry name" value="Radical_SAM"/>
    <property type="match status" value="1"/>
</dbReference>
<protein>
    <submittedName>
        <fullName evidence="7">Fe-S oxidoreductase</fullName>
    </submittedName>
</protein>
<dbReference type="SFLD" id="SFLDG01082">
    <property type="entry name" value="B12-binding_domain_containing"/>
    <property type="match status" value="1"/>
</dbReference>
<reference evidence="8" key="1">
    <citation type="submission" date="2012-06" db="EMBL/GenBank/DDBJ databases">
        <title>Complete sequence of chromosome of Desulfomonile tiedjei DSM 6799.</title>
        <authorList>
            <person name="Lucas S."/>
            <person name="Copeland A."/>
            <person name="Lapidus A."/>
            <person name="Glavina del Rio T."/>
            <person name="Dalin E."/>
            <person name="Tice H."/>
            <person name="Bruce D."/>
            <person name="Goodwin L."/>
            <person name="Pitluck S."/>
            <person name="Peters L."/>
            <person name="Ovchinnikova G."/>
            <person name="Zeytun A."/>
            <person name="Lu M."/>
            <person name="Kyrpides N."/>
            <person name="Mavromatis K."/>
            <person name="Ivanova N."/>
            <person name="Brettin T."/>
            <person name="Detter J.C."/>
            <person name="Han C."/>
            <person name="Larimer F."/>
            <person name="Land M."/>
            <person name="Hauser L."/>
            <person name="Markowitz V."/>
            <person name="Cheng J.-F."/>
            <person name="Hugenholtz P."/>
            <person name="Woyke T."/>
            <person name="Wu D."/>
            <person name="Spring S."/>
            <person name="Schroeder M."/>
            <person name="Brambilla E."/>
            <person name="Klenk H.-P."/>
            <person name="Eisen J.A."/>
        </authorList>
    </citation>
    <scope>NUCLEOTIDE SEQUENCE [LARGE SCALE GENOMIC DNA]</scope>
    <source>
        <strain evidence="8">ATCC 49306 / DSM 6799 / DCB-1</strain>
    </source>
</reference>
<evidence type="ECO:0000256" key="3">
    <source>
        <dbReference type="ARBA" id="ARBA00022723"/>
    </source>
</evidence>
<dbReference type="Pfam" id="PF04055">
    <property type="entry name" value="Radical_SAM"/>
    <property type="match status" value="1"/>
</dbReference>
<dbReference type="SUPFAM" id="SSF102114">
    <property type="entry name" value="Radical SAM enzymes"/>
    <property type="match status" value="1"/>
</dbReference>
<dbReference type="SMART" id="SM00729">
    <property type="entry name" value="Elp3"/>
    <property type="match status" value="1"/>
</dbReference>
<evidence type="ECO:0000256" key="2">
    <source>
        <dbReference type="ARBA" id="ARBA00022691"/>
    </source>
</evidence>
<dbReference type="GO" id="GO:0046872">
    <property type="term" value="F:metal ion binding"/>
    <property type="evidence" value="ECO:0007669"/>
    <property type="project" value="UniProtKB-KW"/>
</dbReference>
<dbReference type="HOGENOM" id="CLU_021572_7_0_7"/>
<evidence type="ECO:0000259" key="6">
    <source>
        <dbReference type="PROSITE" id="PS51918"/>
    </source>
</evidence>
<dbReference type="OrthoDB" id="9804952at2"/>
<dbReference type="STRING" id="706587.Desti_2389"/>
<dbReference type="PANTHER" id="PTHR43409">
    <property type="entry name" value="ANAEROBIC MAGNESIUM-PROTOPORPHYRIN IX MONOMETHYL ESTER CYCLASE-RELATED"/>
    <property type="match status" value="1"/>
</dbReference>
<dbReference type="InterPro" id="IPR027559">
    <property type="entry name" value="B12_rSAM_oligo"/>
</dbReference>
<dbReference type="PROSITE" id="PS51918">
    <property type="entry name" value="RADICAL_SAM"/>
    <property type="match status" value="1"/>
</dbReference>
<evidence type="ECO:0000256" key="4">
    <source>
        <dbReference type="ARBA" id="ARBA00023004"/>
    </source>
</evidence>
<accession>I4C682</accession>
<dbReference type="GO" id="GO:0005829">
    <property type="term" value="C:cytosol"/>
    <property type="evidence" value="ECO:0007669"/>
    <property type="project" value="TreeGrafter"/>
</dbReference>
<dbReference type="AlphaFoldDB" id="I4C682"/>
<keyword evidence="2" id="KW-0949">S-adenosyl-L-methionine</keyword>
<dbReference type="InterPro" id="IPR006638">
    <property type="entry name" value="Elp3/MiaA/NifB-like_rSAM"/>
</dbReference>
<organism evidence="7 8">
    <name type="scientific">Desulfomonile tiedjei (strain ATCC 49306 / DSM 6799 / DCB-1)</name>
    <dbReference type="NCBI Taxonomy" id="706587"/>
    <lineage>
        <taxon>Bacteria</taxon>
        <taxon>Pseudomonadati</taxon>
        <taxon>Thermodesulfobacteriota</taxon>
        <taxon>Desulfomonilia</taxon>
        <taxon>Desulfomonilales</taxon>
        <taxon>Desulfomonilaceae</taxon>
        <taxon>Desulfomonile</taxon>
    </lineage>
</organism>
<evidence type="ECO:0000256" key="1">
    <source>
        <dbReference type="ARBA" id="ARBA00001966"/>
    </source>
</evidence>
<dbReference type="SFLD" id="SFLDS00029">
    <property type="entry name" value="Radical_SAM"/>
    <property type="match status" value="1"/>
</dbReference>
<keyword evidence="5" id="KW-0411">Iron-sulfur</keyword>
<name>I4C682_DESTA</name>
<dbReference type="InterPro" id="IPR051198">
    <property type="entry name" value="BchE-like"/>
</dbReference>
<evidence type="ECO:0000313" key="7">
    <source>
        <dbReference type="EMBL" id="AFM25073.1"/>
    </source>
</evidence>
<dbReference type="GO" id="GO:0003824">
    <property type="term" value="F:catalytic activity"/>
    <property type="evidence" value="ECO:0007669"/>
    <property type="project" value="InterPro"/>
</dbReference>
<keyword evidence="4" id="KW-0408">Iron</keyword>